<accession>A0A645H6F2</accession>
<evidence type="ECO:0000313" key="1">
    <source>
        <dbReference type="EMBL" id="MPN34601.1"/>
    </source>
</evidence>
<gene>
    <name evidence="1" type="ORF">SDC9_182095</name>
</gene>
<reference evidence="1" key="1">
    <citation type="submission" date="2019-08" db="EMBL/GenBank/DDBJ databases">
        <authorList>
            <person name="Kucharzyk K."/>
            <person name="Murdoch R.W."/>
            <person name="Higgins S."/>
            <person name="Loffler F."/>
        </authorList>
    </citation>
    <scope>NUCLEOTIDE SEQUENCE</scope>
</reference>
<dbReference type="AlphaFoldDB" id="A0A645H6F2"/>
<comment type="caution">
    <text evidence="1">The sequence shown here is derived from an EMBL/GenBank/DDBJ whole genome shotgun (WGS) entry which is preliminary data.</text>
</comment>
<proteinExistence type="predicted"/>
<protein>
    <submittedName>
        <fullName evidence="1">Uncharacterized protein</fullName>
    </submittedName>
</protein>
<name>A0A645H6F2_9ZZZZ</name>
<dbReference type="EMBL" id="VSSQ01087730">
    <property type="protein sequence ID" value="MPN34601.1"/>
    <property type="molecule type" value="Genomic_DNA"/>
</dbReference>
<sequence>MHISRQDDLIPALADGENHALHAGGGAPNHQERMRRAEGVRRKLLRMLDDRYGMAEIIQRLHRIDIDADTFFAQELNEFRVSASALMPRHVERHHALFSKLRKSVVDWRALLLIQIHRRLSFRRLYPSSQRLQHTKKQAVKSVHHLLSCFLFHFPAHTDFPRTNWIER</sequence>
<organism evidence="1">
    <name type="scientific">bioreactor metagenome</name>
    <dbReference type="NCBI Taxonomy" id="1076179"/>
    <lineage>
        <taxon>unclassified sequences</taxon>
        <taxon>metagenomes</taxon>
        <taxon>ecological metagenomes</taxon>
    </lineage>
</organism>